<keyword evidence="4 9" id="KW-0067">ATP-binding</keyword>
<evidence type="ECO:0000256" key="8">
    <source>
        <dbReference type="ARBA" id="ARBA00048248"/>
    </source>
</evidence>
<evidence type="ECO:0000313" key="10">
    <source>
        <dbReference type="EMBL" id="VDK19237.1"/>
    </source>
</evidence>
<dbReference type="SUPFAM" id="SSF52374">
    <property type="entry name" value="Nucleotidylyl transferase"/>
    <property type="match status" value="1"/>
</dbReference>
<organism evidence="12">
    <name type="scientific">Anisakis simplex</name>
    <name type="common">Herring worm</name>
    <dbReference type="NCBI Taxonomy" id="6269"/>
    <lineage>
        <taxon>Eukaryota</taxon>
        <taxon>Metazoa</taxon>
        <taxon>Ecdysozoa</taxon>
        <taxon>Nematoda</taxon>
        <taxon>Chromadorea</taxon>
        <taxon>Rhabditida</taxon>
        <taxon>Spirurina</taxon>
        <taxon>Ascaridomorpha</taxon>
        <taxon>Ascaridoidea</taxon>
        <taxon>Anisakidae</taxon>
        <taxon>Anisakis</taxon>
        <taxon>Anisakis simplex complex</taxon>
    </lineage>
</organism>
<dbReference type="AlphaFoldDB" id="A0A0M3J2Z6"/>
<evidence type="ECO:0000256" key="5">
    <source>
        <dbReference type="ARBA" id="ARBA00022917"/>
    </source>
</evidence>
<dbReference type="InterPro" id="IPR050489">
    <property type="entry name" value="Tyr-tRNA_synthase"/>
</dbReference>
<keyword evidence="6 9" id="KW-0030">Aminoacyl-tRNA synthetase</keyword>
<keyword evidence="11" id="KW-1185">Reference proteome</keyword>
<gene>
    <name evidence="10" type="ORF">ASIM_LOCUS1779</name>
</gene>
<sequence length="282" mass="31615">MDEQYLKVDGQFGGLDQRKIFILAEEQLPKLKLGKRFHLMNPMVPGLHGSKMSRHVCSIDSHSLVRLGVNIYSVENSKIDLLDPHDVIIAKLDGALCERGNPENGVLAFYEHVLMPLSTQNPVLVGGHSFTEFAELKERFEAGDIQETDLKNTMKEFLCKVLGSVQSQCLTEEMQQVLLKGYANVEHTVSKTTTSAEPKQVDLSESQTKLLERITGNDEIVTGECHLKECIASGQPLHVIYSIAPKGRFHLGFVKALLKLRVRCFWKTLPLLSFITSAYFLC</sequence>
<dbReference type="GO" id="GO:0006437">
    <property type="term" value="P:tyrosyl-tRNA aminoacylation"/>
    <property type="evidence" value="ECO:0007669"/>
    <property type="project" value="TreeGrafter"/>
</dbReference>
<evidence type="ECO:0000313" key="11">
    <source>
        <dbReference type="Proteomes" id="UP000267096"/>
    </source>
</evidence>
<evidence type="ECO:0000256" key="3">
    <source>
        <dbReference type="ARBA" id="ARBA00022741"/>
    </source>
</evidence>
<dbReference type="EMBL" id="UYRR01002068">
    <property type="protein sequence ID" value="VDK19237.1"/>
    <property type="molecule type" value="Genomic_DNA"/>
</dbReference>
<reference evidence="10 11" key="2">
    <citation type="submission" date="2018-11" db="EMBL/GenBank/DDBJ databases">
        <authorList>
            <consortium name="Pathogen Informatics"/>
        </authorList>
    </citation>
    <scope>NUCLEOTIDE SEQUENCE [LARGE SCALE GENOMIC DNA]</scope>
</reference>
<dbReference type="Gene3D" id="3.40.50.620">
    <property type="entry name" value="HUPs"/>
    <property type="match status" value="1"/>
</dbReference>
<evidence type="ECO:0000256" key="4">
    <source>
        <dbReference type="ARBA" id="ARBA00022840"/>
    </source>
</evidence>
<dbReference type="Pfam" id="PF00579">
    <property type="entry name" value="tRNA-synt_1b"/>
    <property type="match status" value="1"/>
</dbReference>
<comment type="similarity">
    <text evidence="9">Belongs to the class-I aminoacyl-tRNA synthetase family.</text>
</comment>
<keyword evidence="5 9" id="KW-0648">Protein biosynthesis</keyword>
<evidence type="ECO:0000256" key="9">
    <source>
        <dbReference type="RuleBase" id="RU363036"/>
    </source>
</evidence>
<name>A0A0M3J2Z6_ANISI</name>
<dbReference type="GO" id="GO:0004831">
    <property type="term" value="F:tyrosine-tRNA ligase activity"/>
    <property type="evidence" value="ECO:0007669"/>
    <property type="project" value="UniProtKB-EC"/>
</dbReference>
<dbReference type="Proteomes" id="UP000267096">
    <property type="component" value="Unassembled WGS sequence"/>
</dbReference>
<comment type="catalytic activity">
    <reaction evidence="8">
        <text>tRNA(Tyr) + L-tyrosine + ATP = L-tyrosyl-tRNA(Tyr) + AMP + diphosphate + H(+)</text>
        <dbReference type="Rhea" id="RHEA:10220"/>
        <dbReference type="Rhea" id="RHEA-COMP:9706"/>
        <dbReference type="Rhea" id="RHEA-COMP:9707"/>
        <dbReference type="ChEBI" id="CHEBI:15378"/>
        <dbReference type="ChEBI" id="CHEBI:30616"/>
        <dbReference type="ChEBI" id="CHEBI:33019"/>
        <dbReference type="ChEBI" id="CHEBI:58315"/>
        <dbReference type="ChEBI" id="CHEBI:78442"/>
        <dbReference type="ChEBI" id="CHEBI:78536"/>
        <dbReference type="ChEBI" id="CHEBI:456215"/>
        <dbReference type="EC" id="6.1.1.1"/>
    </reaction>
</comment>
<evidence type="ECO:0000256" key="6">
    <source>
        <dbReference type="ARBA" id="ARBA00023146"/>
    </source>
</evidence>
<dbReference type="PANTHER" id="PTHR46264">
    <property type="entry name" value="TYROSINE-TRNA LIGASE"/>
    <property type="match status" value="1"/>
</dbReference>
<dbReference type="OrthoDB" id="197206at2759"/>
<dbReference type="GO" id="GO:0005524">
    <property type="term" value="F:ATP binding"/>
    <property type="evidence" value="ECO:0007669"/>
    <property type="project" value="UniProtKB-KW"/>
</dbReference>
<keyword evidence="2 9" id="KW-0436">Ligase</keyword>
<evidence type="ECO:0000256" key="1">
    <source>
        <dbReference type="ARBA" id="ARBA00013160"/>
    </source>
</evidence>
<evidence type="ECO:0000256" key="2">
    <source>
        <dbReference type="ARBA" id="ARBA00022598"/>
    </source>
</evidence>
<dbReference type="GO" id="GO:0005737">
    <property type="term" value="C:cytoplasm"/>
    <property type="evidence" value="ECO:0007669"/>
    <property type="project" value="TreeGrafter"/>
</dbReference>
<dbReference type="Gene3D" id="1.10.240.10">
    <property type="entry name" value="Tyrosyl-Transfer RNA Synthetase"/>
    <property type="match status" value="1"/>
</dbReference>
<reference evidence="12" key="1">
    <citation type="submission" date="2017-02" db="UniProtKB">
        <authorList>
            <consortium name="WormBaseParasite"/>
        </authorList>
    </citation>
    <scope>IDENTIFICATION</scope>
</reference>
<dbReference type="InterPro" id="IPR002305">
    <property type="entry name" value="aa-tRNA-synth_Ic"/>
</dbReference>
<evidence type="ECO:0000313" key="12">
    <source>
        <dbReference type="WBParaSite" id="ASIM_0000190801-mRNA-1"/>
    </source>
</evidence>
<keyword evidence="3 9" id="KW-0547">Nucleotide-binding</keyword>
<dbReference type="PANTHER" id="PTHR46264:SF4">
    <property type="entry name" value="TYROSINE--TRNA LIGASE, CYTOPLASMIC"/>
    <property type="match status" value="1"/>
</dbReference>
<evidence type="ECO:0000256" key="7">
    <source>
        <dbReference type="ARBA" id="ARBA00033323"/>
    </source>
</evidence>
<protein>
    <recommendedName>
        <fullName evidence="1">tyrosine--tRNA ligase</fullName>
        <ecNumber evidence="1">6.1.1.1</ecNumber>
    </recommendedName>
    <alternativeName>
        <fullName evidence="7">Tyrosyl-tRNA synthetase</fullName>
    </alternativeName>
</protein>
<dbReference type="InterPro" id="IPR014729">
    <property type="entry name" value="Rossmann-like_a/b/a_fold"/>
</dbReference>
<proteinExistence type="inferred from homology"/>
<accession>A0A0M3J2Z6</accession>
<dbReference type="WBParaSite" id="ASIM_0000190801-mRNA-1">
    <property type="protein sequence ID" value="ASIM_0000190801-mRNA-1"/>
    <property type="gene ID" value="ASIM_0000190801"/>
</dbReference>
<dbReference type="EC" id="6.1.1.1" evidence="1"/>